<feature type="repeat" description="TPR" evidence="1">
    <location>
        <begin position="211"/>
        <end position="244"/>
    </location>
</feature>
<dbReference type="Gene3D" id="1.25.40.10">
    <property type="entry name" value="Tetratricopeptide repeat domain"/>
    <property type="match status" value="2"/>
</dbReference>
<dbReference type="SUPFAM" id="SSF81901">
    <property type="entry name" value="HCP-like"/>
    <property type="match status" value="1"/>
</dbReference>
<gene>
    <name evidence="2" type="ORF">GQ588_08735</name>
</gene>
<dbReference type="RefSeq" id="WP_019226263.1">
    <property type="nucleotide sequence ID" value="NZ_CP046996.1"/>
</dbReference>
<dbReference type="Proteomes" id="UP000430508">
    <property type="component" value="Chromosome"/>
</dbReference>
<feature type="repeat" description="TPR" evidence="1">
    <location>
        <begin position="279"/>
        <end position="312"/>
    </location>
</feature>
<dbReference type="SMART" id="SM00028">
    <property type="entry name" value="TPR"/>
    <property type="match status" value="8"/>
</dbReference>
<evidence type="ECO:0000313" key="3">
    <source>
        <dbReference type="Proteomes" id="UP000430508"/>
    </source>
</evidence>
<dbReference type="PANTHER" id="PTHR12558">
    <property type="entry name" value="CELL DIVISION CYCLE 16,23,27"/>
    <property type="match status" value="1"/>
</dbReference>
<name>A0A857DJN9_9FIRM</name>
<dbReference type="EMBL" id="CP046996">
    <property type="protein sequence ID" value="QHA00712.1"/>
    <property type="molecule type" value="Genomic_DNA"/>
</dbReference>
<reference evidence="2 3" key="1">
    <citation type="submission" date="2019-12" db="EMBL/GenBank/DDBJ databases">
        <title>Sequence classification of anaerobic respiratory reductive dehalogenases: First we see many, then we see few.</title>
        <authorList>
            <person name="Molenda O."/>
            <person name="Puentes Jacome L.A."/>
            <person name="Cao X."/>
            <person name="Nesbo C.L."/>
            <person name="Tang S."/>
            <person name="Morson N."/>
            <person name="Patron J."/>
            <person name="Lomheim L."/>
            <person name="Wishart D.S."/>
            <person name="Edwards E.A."/>
        </authorList>
    </citation>
    <scope>NUCLEOTIDE SEQUENCE [LARGE SCALE GENOMIC DNA]</scope>
    <source>
        <strain evidence="2 3">12DCA</strain>
    </source>
</reference>
<organism evidence="2 3">
    <name type="scientific">Dehalobacter restrictus</name>
    <dbReference type="NCBI Taxonomy" id="55583"/>
    <lineage>
        <taxon>Bacteria</taxon>
        <taxon>Bacillati</taxon>
        <taxon>Bacillota</taxon>
        <taxon>Clostridia</taxon>
        <taxon>Eubacteriales</taxon>
        <taxon>Desulfitobacteriaceae</taxon>
        <taxon>Dehalobacter</taxon>
    </lineage>
</organism>
<evidence type="ECO:0000256" key="1">
    <source>
        <dbReference type="PROSITE-ProRule" id="PRU00339"/>
    </source>
</evidence>
<dbReference type="PROSITE" id="PS50005">
    <property type="entry name" value="TPR"/>
    <property type="match status" value="4"/>
</dbReference>
<feature type="repeat" description="TPR" evidence="1">
    <location>
        <begin position="144"/>
        <end position="177"/>
    </location>
</feature>
<evidence type="ECO:0000313" key="2">
    <source>
        <dbReference type="EMBL" id="QHA00712.1"/>
    </source>
</evidence>
<proteinExistence type="predicted"/>
<dbReference type="InterPro" id="IPR011990">
    <property type="entry name" value="TPR-like_helical_dom_sf"/>
</dbReference>
<protein>
    <submittedName>
        <fullName evidence="2">Tetratricopeptide repeat protein</fullName>
    </submittedName>
</protein>
<dbReference type="PANTHER" id="PTHR12558:SF13">
    <property type="entry name" value="CELL DIVISION CYCLE PROTEIN 27 HOMOLOG"/>
    <property type="match status" value="1"/>
</dbReference>
<dbReference type="PROSITE" id="PS50293">
    <property type="entry name" value="TPR_REGION"/>
    <property type="match status" value="1"/>
</dbReference>
<feature type="repeat" description="TPR" evidence="1">
    <location>
        <begin position="110"/>
        <end position="143"/>
    </location>
</feature>
<dbReference type="Pfam" id="PF14559">
    <property type="entry name" value="TPR_19"/>
    <property type="match status" value="3"/>
</dbReference>
<dbReference type="InterPro" id="IPR019734">
    <property type="entry name" value="TPR_rpt"/>
</dbReference>
<dbReference type="GO" id="GO:0051301">
    <property type="term" value="P:cell division"/>
    <property type="evidence" value="ECO:0007669"/>
    <property type="project" value="TreeGrafter"/>
</dbReference>
<accession>A0A857DJN9</accession>
<keyword evidence="1" id="KW-0802">TPR repeat</keyword>
<dbReference type="SUPFAM" id="SSF48452">
    <property type="entry name" value="TPR-like"/>
    <property type="match status" value="1"/>
</dbReference>
<dbReference type="AlphaFoldDB" id="A0A857DJN9"/>
<sequence>MGNRLHLKTKLQINWLLFMGEEQQALEILFGILNTENISDALYLAEVKTLIDHKVFKEAQAYLEAAIIYSEEPGQLAEVHFLLARCCHGQGFVNDALIHLENALQLEANSTYWNLQTDCYLELGEWQEAINCLDKSLRSSPGDADILFRLGSIYQFQGQYREALNCFSGCCKVKPYQPEYWEMKAEMQLKMNQTEDAVESFHKAIKCGGHFSLMSRLAYCYAQTGQQGKARKLFQKVLKHDPDDLDALCNLAGIYHEFQQDDQAYRLLRKAYTLKNNDTLLLNNLGFICFQLGRTRKAIEYYQNALKIDPEDKTVLYNLSVCMTEKGLWDDAKIILERLVSMDNKNSAAWILLGNTYEEMSNTKVAVDCYNKSFGLTVKKAI</sequence>